<feature type="domain" description="Bacterial type II secretion system protein E" evidence="2">
    <location>
        <begin position="193"/>
        <end position="207"/>
    </location>
</feature>
<reference evidence="3 4" key="1">
    <citation type="submission" date="2020-11" db="EMBL/GenBank/DDBJ databases">
        <authorList>
            <person name="Peeters C."/>
        </authorList>
    </citation>
    <scope>NUCLEOTIDE SEQUENCE [LARGE SCALE GENOMIC DNA]</scope>
    <source>
        <strain evidence="3 4">LMG 8286</strain>
    </source>
</reference>
<dbReference type="Gene3D" id="3.40.50.300">
    <property type="entry name" value="P-loop containing nucleotide triphosphate hydrolases"/>
    <property type="match status" value="1"/>
</dbReference>
<comment type="similarity">
    <text evidence="1">Belongs to the GSP E family.</text>
</comment>
<dbReference type="EMBL" id="CAJHOE010000003">
    <property type="protein sequence ID" value="CAD7288567.1"/>
    <property type="molecule type" value="Genomic_DNA"/>
</dbReference>
<evidence type="ECO:0000256" key="1">
    <source>
        <dbReference type="ARBA" id="ARBA00006611"/>
    </source>
</evidence>
<dbReference type="NCBIfam" id="TIGR01420">
    <property type="entry name" value="pilT_fam"/>
    <property type="match status" value="1"/>
</dbReference>
<dbReference type="PANTHER" id="PTHR30486">
    <property type="entry name" value="TWITCHING MOTILITY PROTEIN PILT"/>
    <property type="match status" value="1"/>
</dbReference>
<dbReference type="Proteomes" id="UP000789359">
    <property type="component" value="Unassembled WGS sequence"/>
</dbReference>
<evidence type="ECO:0000313" key="4">
    <source>
        <dbReference type="Proteomes" id="UP000789359"/>
    </source>
</evidence>
<organism evidence="3 4">
    <name type="scientific">Campylobacter suis</name>
    <dbReference type="NCBI Taxonomy" id="2790657"/>
    <lineage>
        <taxon>Bacteria</taxon>
        <taxon>Pseudomonadati</taxon>
        <taxon>Campylobacterota</taxon>
        <taxon>Epsilonproteobacteria</taxon>
        <taxon>Campylobacterales</taxon>
        <taxon>Campylobacteraceae</taxon>
        <taxon>Campylobacter</taxon>
    </lineage>
</organism>
<protein>
    <submittedName>
        <fullName evidence="3">Twitching mobility protein</fullName>
    </submittedName>
</protein>
<comment type="caution">
    <text evidence="3">The sequence shown here is derived from an EMBL/GenBank/DDBJ whole genome shotgun (WGS) entry which is preliminary data.</text>
</comment>
<dbReference type="InterPro" id="IPR001482">
    <property type="entry name" value="T2SS/T4SS_dom"/>
</dbReference>
<name>A0ABM8Q6Z7_9BACT</name>
<dbReference type="Pfam" id="PF00437">
    <property type="entry name" value="T2SSE"/>
    <property type="match status" value="1"/>
</dbReference>
<dbReference type="InterPro" id="IPR027417">
    <property type="entry name" value="P-loop_NTPase"/>
</dbReference>
<accession>A0ABM8Q6Z7</accession>
<sequence length="351" mass="38734">MQENLLFEKFISKEASDLHLVANSPAFLRIDSNLVALDDKNLCDEELHEFCFSLLNESQKCEFMSKKELDFSFGYKNFRFRANFYLVNESKMAANFRKIPVKIPTLSSLNSPDILRHMVRRQKGLILVTGATGSGKSTTMAAMLNEINETQAKHILTIEDPVEFIHTNKKSLFSHRNLGSDTTSYANALKQALRQDPDVILVGELRDADSMAAAISAAETGHLVLATLHTNSAISSINRILDSFVGAEQALIQSMLSGSLLAVISQNLVPKISGARLCVHEILINNQAISNLIREGKTHQIYSQMQLGQSSGMQTQAFALTKAVNSGLITQQSALEYANNTQEILNLNVGM</sequence>
<proteinExistence type="inferred from homology"/>
<evidence type="ECO:0000313" key="3">
    <source>
        <dbReference type="EMBL" id="CAD7288567.1"/>
    </source>
</evidence>
<gene>
    <name evidence="3" type="primary">pilT</name>
    <name evidence="3" type="ORF">LMG8286_01399</name>
</gene>
<dbReference type="InterPro" id="IPR050921">
    <property type="entry name" value="T4SS_GSP_E_ATPase"/>
</dbReference>
<dbReference type="CDD" id="cd01131">
    <property type="entry name" value="PilT"/>
    <property type="match status" value="1"/>
</dbReference>
<dbReference type="SUPFAM" id="SSF52540">
    <property type="entry name" value="P-loop containing nucleoside triphosphate hydrolases"/>
    <property type="match status" value="1"/>
</dbReference>
<evidence type="ECO:0000259" key="2">
    <source>
        <dbReference type="PROSITE" id="PS00662"/>
    </source>
</evidence>
<dbReference type="Gene3D" id="3.30.450.90">
    <property type="match status" value="1"/>
</dbReference>
<dbReference type="RefSeq" id="WP_230057147.1">
    <property type="nucleotide sequence ID" value="NZ_CAJHOE010000003.1"/>
</dbReference>
<dbReference type="PROSITE" id="PS00662">
    <property type="entry name" value="T2SP_E"/>
    <property type="match status" value="1"/>
</dbReference>
<dbReference type="InterPro" id="IPR003593">
    <property type="entry name" value="AAA+_ATPase"/>
</dbReference>
<dbReference type="SMART" id="SM00382">
    <property type="entry name" value="AAA"/>
    <property type="match status" value="1"/>
</dbReference>
<keyword evidence="4" id="KW-1185">Reference proteome</keyword>
<dbReference type="InterPro" id="IPR006321">
    <property type="entry name" value="PilT/PilU"/>
</dbReference>